<dbReference type="AlphaFoldDB" id="A0A1F8BLX9"/>
<evidence type="ECO:0000256" key="1">
    <source>
        <dbReference type="SAM" id="Phobius"/>
    </source>
</evidence>
<feature type="transmembrane region" description="Helical" evidence="1">
    <location>
        <begin position="273"/>
        <end position="296"/>
    </location>
</feature>
<dbReference type="STRING" id="1802521.A2893_05195"/>
<keyword evidence="1" id="KW-0812">Transmembrane</keyword>
<feature type="transmembrane region" description="Helical" evidence="1">
    <location>
        <begin position="359"/>
        <end position="380"/>
    </location>
</feature>
<feature type="transmembrane region" description="Helical" evidence="1">
    <location>
        <begin position="228"/>
        <end position="252"/>
    </location>
</feature>
<reference evidence="3 4" key="1">
    <citation type="journal article" date="2016" name="Nat. Commun.">
        <title>Thousands of microbial genomes shed light on interconnected biogeochemical processes in an aquifer system.</title>
        <authorList>
            <person name="Anantharaman K."/>
            <person name="Brown C.T."/>
            <person name="Hug L.A."/>
            <person name="Sharon I."/>
            <person name="Castelle C.J."/>
            <person name="Probst A.J."/>
            <person name="Thomas B.C."/>
            <person name="Singh A."/>
            <person name="Wilkins M.J."/>
            <person name="Karaoz U."/>
            <person name="Brodie E.L."/>
            <person name="Williams K.H."/>
            <person name="Hubbard S.S."/>
            <person name="Banfield J.F."/>
        </authorList>
    </citation>
    <scope>NUCLEOTIDE SEQUENCE [LARGE SCALE GENOMIC DNA]</scope>
</reference>
<evidence type="ECO:0000313" key="4">
    <source>
        <dbReference type="Proteomes" id="UP000176725"/>
    </source>
</evidence>
<gene>
    <name evidence="3" type="ORF">A2893_05195</name>
</gene>
<evidence type="ECO:0000259" key="2">
    <source>
        <dbReference type="Pfam" id="PF26514"/>
    </source>
</evidence>
<dbReference type="Pfam" id="PF26514">
    <property type="entry name" value="DUF8173"/>
    <property type="match status" value="1"/>
</dbReference>
<organism evidence="3 4">
    <name type="scientific">Candidatus Woesebacteria bacterium RIFCSPLOWO2_01_FULL_39_25</name>
    <dbReference type="NCBI Taxonomy" id="1802521"/>
    <lineage>
        <taxon>Bacteria</taxon>
        <taxon>Candidatus Woeseibacteriota</taxon>
    </lineage>
</organism>
<feature type="transmembrane region" description="Helical" evidence="1">
    <location>
        <begin position="336"/>
        <end position="353"/>
    </location>
</feature>
<name>A0A1F8BLX9_9BACT</name>
<comment type="caution">
    <text evidence="3">The sequence shown here is derived from an EMBL/GenBank/DDBJ whole genome shotgun (WGS) entry which is preliminary data.</text>
</comment>
<sequence length="389" mass="41417">MKKVFYLIFVFLVFSVTLLPGKVGAQTERRSIKVATVPTGTVVDENFVIKAGESVEISGEVNGEVIVAGGEVLVDGKINGDLLVAGGTVMISGEVTQDLRVAGGQVTIIGTVGGNVTVAGGNVEITQSAKLGGGVVTFAGNTLLSSVVPGDVHIFGGSLTLASDVRGSINAFVENLRVKSSAKVGGDINYTSENEASIDPGASISGKLVRSPLPVSLRSQNLSSSRQFFRGFGLQVKLFSFVIAFYMGLLLLRFLPNFTLNVSKIVGERPLKSVLYGFTSLIITPFIIFVFLITIVGIPLGLILIFSYILSLYLAKIYVSYWLGRTLFGKEVANRRYLPYGLGLITLYAISFIPFFGGLISFIALILGFGAAIFGSLELYQKALKVKVI</sequence>
<proteinExistence type="predicted"/>
<accession>A0A1F8BLX9</accession>
<dbReference type="Proteomes" id="UP000176725">
    <property type="component" value="Unassembled WGS sequence"/>
</dbReference>
<dbReference type="EMBL" id="MGHH01000007">
    <property type="protein sequence ID" value="OGM65022.1"/>
    <property type="molecule type" value="Genomic_DNA"/>
</dbReference>
<keyword evidence="1" id="KW-1133">Transmembrane helix</keyword>
<evidence type="ECO:0000313" key="3">
    <source>
        <dbReference type="EMBL" id="OGM65022.1"/>
    </source>
</evidence>
<dbReference type="InterPro" id="IPR058486">
    <property type="entry name" value="DUF8173"/>
</dbReference>
<keyword evidence="1" id="KW-0472">Membrane</keyword>
<feature type="domain" description="DUF8173" evidence="2">
    <location>
        <begin position="234"/>
        <end position="372"/>
    </location>
</feature>
<protein>
    <recommendedName>
        <fullName evidence="2">DUF8173 domain-containing protein</fullName>
    </recommendedName>
</protein>
<feature type="transmembrane region" description="Helical" evidence="1">
    <location>
        <begin position="302"/>
        <end position="324"/>
    </location>
</feature>